<reference evidence="1 2" key="1">
    <citation type="submission" date="2018-08" db="EMBL/GenBank/DDBJ databases">
        <title>Chitinophaga sp. K20C18050901, a novel bacterium isolated from forest soil.</title>
        <authorList>
            <person name="Wang C."/>
        </authorList>
    </citation>
    <scope>NUCLEOTIDE SEQUENCE [LARGE SCALE GENOMIC DNA]</scope>
    <source>
        <strain evidence="1 2">K20C18050901</strain>
    </source>
</reference>
<name>A0A3E1P0G8_9BACT</name>
<gene>
    <name evidence="1" type="ORF">DXN04_17170</name>
</gene>
<dbReference type="AlphaFoldDB" id="A0A3E1P0G8"/>
<dbReference type="Proteomes" id="UP000261174">
    <property type="component" value="Unassembled WGS sequence"/>
</dbReference>
<evidence type="ECO:0000313" key="1">
    <source>
        <dbReference type="EMBL" id="RFM33691.1"/>
    </source>
</evidence>
<organism evidence="1 2">
    <name type="scientific">Chitinophaga silvisoli</name>
    <dbReference type="NCBI Taxonomy" id="2291814"/>
    <lineage>
        <taxon>Bacteria</taxon>
        <taxon>Pseudomonadati</taxon>
        <taxon>Bacteroidota</taxon>
        <taxon>Chitinophagia</taxon>
        <taxon>Chitinophagales</taxon>
        <taxon>Chitinophagaceae</taxon>
        <taxon>Chitinophaga</taxon>
    </lineage>
</organism>
<protein>
    <submittedName>
        <fullName evidence="1">Uncharacterized protein</fullName>
    </submittedName>
</protein>
<keyword evidence="2" id="KW-1185">Reference proteome</keyword>
<sequence length="88" mass="10226">MVIVYKVQLIWFCSIREGKNLFVEGCVKKSYSAGYNKTLCERGARRYFTNNKRPFLVVGSIIQRHFAAGNIPFRVEYKKALLFMAKVL</sequence>
<proteinExistence type="predicted"/>
<dbReference type="EMBL" id="QTJV01000006">
    <property type="protein sequence ID" value="RFM33691.1"/>
    <property type="molecule type" value="Genomic_DNA"/>
</dbReference>
<accession>A0A3E1P0G8</accession>
<evidence type="ECO:0000313" key="2">
    <source>
        <dbReference type="Proteomes" id="UP000261174"/>
    </source>
</evidence>
<comment type="caution">
    <text evidence="1">The sequence shown here is derived from an EMBL/GenBank/DDBJ whole genome shotgun (WGS) entry which is preliminary data.</text>
</comment>